<dbReference type="EMBL" id="SWLB01000006">
    <property type="protein sequence ID" value="KAF3337144.1"/>
    <property type="molecule type" value="Genomic_DNA"/>
</dbReference>
<keyword evidence="3" id="KW-1185">Reference proteome</keyword>
<comment type="caution">
    <text evidence="2">The sequence shown here is derived from an EMBL/GenBank/DDBJ whole genome shotgun (WGS) entry which is preliminary data.</text>
</comment>
<dbReference type="OrthoDB" id="769097at2759"/>
<evidence type="ECO:0000313" key="3">
    <source>
        <dbReference type="Proteomes" id="UP000623129"/>
    </source>
</evidence>
<evidence type="ECO:0000313" key="2">
    <source>
        <dbReference type="EMBL" id="KAF3337144.1"/>
    </source>
</evidence>
<proteinExistence type="predicted"/>
<name>A0A833RMG3_9POAL</name>
<dbReference type="AlphaFoldDB" id="A0A833RMG3"/>
<accession>A0A833RMG3</accession>
<feature type="compositionally biased region" description="Polar residues" evidence="1">
    <location>
        <begin position="42"/>
        <end position="59"/>
    </location>
</feature>
<feature type="region of interest" description="Disordered" evidence="1">
    <location>
        <begin position="42"/>
        <end position="77"/>
    </location>
</feature>
<sequence>MGCAASKFELKEEALPPGLKPIHRRIEDAMKRIRTRRYSIVSTTELLSQENAPSDSSSGKAKPSTIVPEPIDEENEVSISVKDEIREDDSKELYRELPGSPSFRFYCVNLPENNQSFDSNDSEKLPQIMRAEDVKETMEKSSETRATEELQDSTEGPEGKQLVKKERGRKLLSLPKTPNAVQNLFTCYSFTSPAAASKVVTPPKQ</sequence>
<feature type="region of interest" description="Disordered" evidence="1">
    <location>
        <begin position="134"/>
        <end position="171"/>
    </location>
</feature>
<dbReference type="Proteomes" id="UP000623129">
    <property type="component" value="Unassembled WGS sequence"/>
</dbReference>
<evidence type="ECO:0000256" key="1">
    <source>
        <dbReference type="SAM" id="MobiDB-lite"/>
    </source>
</evidence>
<reference evidence="2" key="1">
    <citation type="submission" date="2020-01" db="EMBL/GenBank/DDBJ databases">
        <title>Genome sequence of Kobresia littledalei, the first chromosome-level genome in the family Cyperaceae.</title>
        <authorList>
            <person name="Qu G."/>
        </authorList>
    </citation>
    <scope>NUCLEOTIDE SEQUENCE</scope>
    <source>
        <strain evidence="2">C.B.Clarke</strain>
        <tissue evidence="2">Leaf</tissue>
    </source>
</reference>
<organism evidence="2 3">
    <name type="scientific">Carex littledalei</name>
    <dbReference type="NCBI Taxonomy" id="544730"/>
    <lineage>
        <taxon>Eukaryota</taxon>
        <taxon>Viridiplantae</taxon>
        <taxon>Streptophyta</taxon>
        <taxon>Embryophyta</taxon>
        <taxon>Tracheophyta</taxon>
        <taxon>Spermatophyta</taxon>
        <taxon>Magnoliopsida</taxon>
        <taxon>Liliopsida</taxon>
        <taxon>Poales</taxon>
        <taxon>Cyperaceae</taxon>
        <taxon>Cyperoideae</taxon>
        <taxon>Cariceae</taxon>
        <taxon>Carex</taxon>
        <taxon>Carex subgen. Euthyceras</taxon>
    </lineage>
</organism>
<protein>
    <submittedName>
        <fullName evidence="2">Uncharacterized protein</fullName>
    </submittedName>
</protein>
<gene>
    <name evidence="2" type="ORF">FCM35_KLT17731</name>
</gene>
<feature type="compositionally biased region" description="Basic and acidic residues" evidence="1">
    <location>
        <begin position="134"/>
        <end position="148"/>
    </location>
</feature>